<dbReference type="Proteomes" id="UP000017840">
    <property type="component" value="Unassembled WGS sequence"/>
</dbReference>
<proteinExistence type="predicted"/>
<dbReference type="RefSeq" id="WP_023394209.1">
    <property type="nucleotide sequence ID" value="NZ_ASGZ01000027.1"/>
</dbReference>
<sequence length="203" mass="21184">MDPLSRRRVLGVVAAAAASGCAGTGARETASPSPTVAASEDAAEESYTSCLPDPTTARATHPAGDPVVRSSALTPAWDWTAVEWVVASSSDRDALTYAPAATNVDALRAFVDGTDLSARSLLVLQHRYDACLALRVERVKWRGSARSSGGRFDFGVQFADGEASVDCEGRGDHTITTAVRVPAEVEAVGEVTSATFPIGRDDC</sequence>
<dbReference type="AlphaFoldDB" id="V4HD72"/>
<dbReference type="InterPro" id="IPR006311">
    <property type="entry name" value="TAT_signal"/>
</dbReference>
<name>V4HD72_9EURY</name>
<comment type="caution">
    <text evidence="1">The sequence shown here is derived from an EMBL/GenBank/DDBJ whole genome shotgun (WGS) entry which is preliminary data.</text>
</comment>
<evidence type="ECO:0000313" key="1">
    <source>
        <dbReference type="EMBL" id="ESP88665.1"/>
    </source>
</evidence>
<dbReference type="PROSITE" id="PS51257">
    <property type="entry name" value="PROKAR_LIPOPROTEIN"/>
    <property type="match status" value="1"/>
</dbReference>
<reference evidence="1 2" key="1">
    <citation type="journal article" date="2013" name="Genome Announc.">
        <title>Draft Genome Sequence of 'Candidatus Halobonum tyrrellensis' Strain G22, Isolated from the Hypersaline Waters of Lake Tyrrell, Australia.</title>
        <authorList>
            <person name="Ugalde J.A."/>
            <person name="Narasingarao P."/>
            <person name="Kuo S."/>
            <person name="Podell S."/>
            <person name="Allen E.E."/>
        </authorList>
    </citation>
    <scope>NUCLEOTIDE SEQUENCE [LARGE SCALE GENOMIC DNA]</scope>
    <source>
        <strain evidence="1 2">G22</strain>
    </source>
</reference>
<dbReference type="EMBL" id="ASGZ01000027">
    <property type="protein sequence ID" value="ESP88665.1"/>
    <property type="molecule type" value="Genomic_DNA"/>
</dbReference>
<accession>V4HD72</accession>
<dbReference type="PROSITE" id="PS51318">
    <property type="entry name" value="TAT"/>
    <property type="match status" value="1"/>
</dbReference>
<evidence type="ECO:0000313" key="2">
    <source>
        <dbReference type="Proteomes" id="UP000017840"/>
    </source>
</evidence>
<organism evidence="1 2">
    <name type="scientific">Candidatus Halobonum tyrrellensis G22</name>
    <dbReference type="NCBI Taxonomy" id="1324957"/>
    <lineage>
        <taxon>Archaea</taxon>
        <taxon>Methanobacteriati</taxon>
        <taxon>Methanobacteriota</taxon>
        <taxon>Stenosarchaea group</taxon>
        <taxon>Halobacteria</taxon>
        <taxon>Halobacteriales</taxon>
        <taxon>Haloferacaceae</taxon>
        <taxon>Candidatus Halobonum</taxon>
    </lineage>
</organism>
<protein>
    <recommendedName>
        <fullName evidence="3">Lipoprotein</fullName>
    </recommendedName>
</protein>
<keyword evidence="2" id="KW-1185">Reference proteome</keyword>
<evidence type="ECO:0008006" key="3">
    <source>
        <dbReference type="Google" id="ProtNLM"/>
    </source>
</evidence>
<dbReference type="STRING" id="1324957.K933_08118"/>
<gene>
    <name evidence="1" type="ORF">K933_08118</name>
</gene>